<evidence type="ECO:0000256" key="2">
    <source>
        <dbReference type="ARBA" id="ARBA00022840"/>
    </source>
</evidence>
<gene>
    <name evidence="4" type="ORF">BLA60_15495</name>
</gene>
<dbReference type="InterPro" id="IPR027417">
    <property type="entry name" value="P-loop_NTPase"/>
</dbReference>
<dbReference type="Pfam" id="PF13191">
    <property type="entry name" value="AAA_16"/>
    <property type="match status" value="1"/>
</dbReference>
<dbReference type="GO" id="GO:0005524">
    <property type="term" value="F:ATP binding"/>
    <property type="evidence" value="ECO:0007669"/>
    <property type="project" value="UniProtKB-KW"/>
</dbReference>
<dbReference type="InterPro" id="IPR036388">
    <property type="entry name" value="WH-like_DNA-bd_sf"/>
</dbReference>
<dbReference type="GO" id="GO:0004016">
    <property type="term" value="F:adenylate cyclase activity"/>
    <property type="evidence" value="ECO:0007669"/>
    <property type="project" value="TreeGrafter"/>
</dbReference>
<evidence type="ECO:0000313" key="4">
    <source>
        <dbReference type="EMBL" id="OLF10580.1"/>
    </source>
</evidence>
<dbReference type="GO" id="GO:0006355">
    <property type="term" value="P:regulation of DNA-templated transcription"/>
    <property type="evidence" value="ECO:0007669"/>
    <property type="project" value="InterPro"/>
</dbReference>
<evidence type="ECO:0000313" key="5">
    <source>
        <dbReference type="Proteomes" id="UP000185696"/>
    </source>
</evidence>
<dbReference type="AlphaFoldDB" id="A0A7Z1AYI0"/>
<dbReference type="EMBL" id="MSIF01000006">
    <property type="protein sequence ID" value="OLF10580.1"/>
    <property type="molecule type" value="Genomic_DNA"/>
</dbReference>
<comment type="caution">
    <text evidence="4">The sequence shown here is derived from an EMBL/GenBank/DDBJ whole genome shotgun (WGS) entry which is preliminary data.</text>
</comment>
<dbReference type="GO" id="GO:0003677">
    <property type="term" value="F:DNA binding"/>
    <property type="evidence" value="ECO:0007669"/>
    <property type="project" value="InterPro"/>
</dbReference>
<dbReference type="Gene3D" id="1.10.10.10">
    <property type="entry name" value="Winged helix-like DNA-binding domain superfamily/Winged helix DNA-binding domain"/>
    <property type="match status" value="1"/>
</dbReference>
<evidence type="ECO:0000256" key="1">
    <source>
        <dbReference type="ARBA" id="ARBA00022741"/>
    </source>
</evidence>
<protein>
    <recommendedName>
        <fullName evidence="3">HTH luxR-type domain-containing protein</fullName>
    </recommendedName>
</protein>
<feature type="domain" description="HTH luxR-type" evidence="3">
    <location>
        <begin position="908"/>
        <end position="973"/>
    </location>
</feature>
<keyword evidence="1" id="KW-0547">Nucleotide-binding</keyword>
<dbReference type="InterPro" id="IPR041664">
    <property type="entry name" value="AAA_16"/>
</dbReference>
<dbReference type="Gene3D" id="1.25.40.10">
    <property type="entry name" value="Tetratricopeptide repeat domain"/>
    <property type="match status" value="1"/>
</dbReference>
<dbReference type="OrthoDB" id="5476461at2"/>
<proteinExistence type="predicted"/>
<dbReference type="InterPro" id="IPR000792">
    <property type="entry name" value="Tscrpt_reg_LuxR_C"/>
</dbReference>
<dbReference type="PRINTS" id="PR00038">
    <property type="entry name" value="HTHLUXR"/>
</dbReference>
<dbReference type="Pfam" id="PF00196">
    <property type="entry name" value="GerE"/>
    <property type="match status" value="1"/>
</dbReference>
<dbReference type="GO" id="GO:0005737">
    <property type="term" value="C:cytoplasm"/>
    <property type="evidence" value="ECO:0007669"/>
    <property type="project" value="TreeGrafter"/>
</dbReference>
<dbReference type="InterPro" id="IPR016032">
    <property type="entry name" value="Sig_transdc_resp-reg_C-effctor"/>
</dbReference>
<sequence length="992" mass="106859">MQPQSQREPSPPAWPVTGRDDLVARMVEAIVAGPTLVLIEGEPGIGKTRLLREVLGHPDVAERRQVVGVCPPLDRPFPLGAAVDGVRRLRDRLGHADLRSFGLSNLCGALLPLFPEWAGELPSAPEPLDDSAATRHRLLRALTELVARLGADLVVIENAQWADRATIEWLLLLASDLDSECSLIVTYRPADVDRDSLLWGLTSRMPESHALLRVAPGPLDVDQARRLIDDVLGGDGVSEELAALIHDHTDGVPLAVEATVRLLRDRDAGPLSTGTVNRQVLSQLTVPRTIADSVRERLSRLPPEAVRLLEAAAVLAHPADGTVLAEVAALRPEQGELALDAALKSGILGETGVATYGFRHALSARAVLDTVPPSGVRTRHARAAESLRRHHPQALDQLARHSRGAGDIEAWCRYGEASADRAVAAGDGRGAFLTLLELVEEANHPIDRHLRLVDKLGDAWFYGEDALGGFADRVMTAVRELLGSVDCGPGERGELRLRLGRALWSAGRAREAIAEFEASVPDLEVHRPDLAVRSMLNLAFPFTPGWAPERHLRWLTRATDLVTAAGSPVERAATAAHRSTLLLLFGEEAAWPGPEPSAGLTPSQRAATASRIVDHAIATLAWGRCPAVRHLLDDAGRIMADTGASLPALALSVQVVDAGLRWHTGNWDGLLEEATALAFRAVRRDERMWAYAVAGQLAIATGSHTVAERHLRAAVDNGAGAVLMPQHTIAPGALARLLLGRRRVDDALRVTEPVLAVVADKAVWHWSADILGVHVESLLAAGRGQEAQRLIDAVADWHRGRRIPASAAALTVCRGLLVQGRDPVGAARLFCDAARQWAELPRPYDALLAAERQSRCLLAAGELSEAVALLRETEQRLRDLGASWDADRVVYTLREYNVEIARTWRRGPQGYGDELSPREIQVIEHAARGMTNKEIAVALFISPRTVGQHLSKAMQKTGVASRTALVVAATHAGLIRPPSPAGQKPGGQVPAR</sequence>
<keyword evidence="2" id="KW-0067">ATP-binding</keyword>
<dbReference type="InterPro" id="IPR011990">
    <property type="entry name" value="TPR-like_helical_dom_sf"/>
</dbReference>
<keyword evidence="5" id="KW-1185">Reference proteome</keyword>
<dbReference type="Proteomes" id="UP000185696">
    <property type="component" value="Unassembled WGS sequence"/>
</dbReference>
<dbReference type="SUPFAM" id="SSF46894">
    <property type="entry name" value="C-terminal effector domain of the bipartite response regulators"/>
    <property type="match status" value="1"/>
</dbReference>
<accession>A0A7Z1AYI0</accession>
<evidence type="ECO:0000259" key="3">
    <source>
        <dbReference type="PROSITE" id="PS50043"/>
    </source>
</evidence>
<name>A0A7Z1AYI0_9PSEU</name>
<dbReference type="PANTHER" id="PTHR16305:SF35">
    <property type="entry name" value="TRANSCRIPTIONAL ACTIVATOR DOMAIN"/>
    <property type="match status" value="1"/>
</dbReference>
<dbReference type="PROSITE" id="PS50043">
    <property type="entry name" value="HTH_LUXR_2"/>
    <property type="match status" value="1"/>
</dbReference>
<dbReference type="SUPFAM" id="SSF52540">
    <property type="entry name" value="P-loop containing nucleoside triphosphate hydrolases"/>
    <property type="match status" value="1"/>
</dbReference>
<reference evidence="4 5" key="1">
    <citation type="submission" date="2016-12" db="EMBL/GenBank/DDBJ databases">
        <title>The draft genome sequence of Actinophytocola xinjiangensis.</title>
        <authorList>
            <person name="Wang W."/>
            <person name="Yuan L."/>
        </authorList>
    </citation>
    <scope>NUCLEOTIDE SEQUENCE [LARGE SCALE GENOMIC DNA]</scope>
    <source>
        <strain evidence="4 5">CGMCC 4.4663</strain>
    </source>
</reference>
<dbReference type="SMART" id="SM00421">
    <property type="entry name" value="HTH_LUXR"/>
    <property type="match status" value="1"/>
</dbReference>
<dbReference type="CDD" id="cd06170">
    <property type="entry name" value="LuxR_C_like"/>
    <property type="match status" value="1"/>
</dbReference>
<organism evidence="4 5">
    <name type="scientific">Actinophytocola xinjiangensis</name>
    <dbReference type="NCBI Taxonomy" id="485602"/>
    <lineage>
        <taxon>Bacteria</taxon>
        <taxon>Bacillati</taxon>
        <taxon>Actinomycetota</taxon>
        <taxon>Actinomycetes</taxon>
        <taxon>Pseudonocardiales</taxon>
        <taxon>Pseudonocardiaceae</taxon>
    </lineage>
</organism>
<dbReference type="Gene3D" id="3.40.50.300">
    <property type="entry name" value="P-loop containing nucleotide triphosphate hydrolases"/>
    <property type="match status" value="1"/>
</dbReference>
<dbReference type="PANTHER" id="PTHR16305">
    <property type="entry name" value="TESTICULAR SOLUBLE ADENYLYL CYCLASE"/>
    <property type="match status" value="1"/>
</dbReference>
<dbReference type="RefSeq" id="WP_075133569.1">
    <property type="nucleotide sequence ID" value="NZ_MSIF01000006.1"/>
</dbReference>